<dbReference type="CDD" id="cd05398">
    <property type="entry name" value="NT_ClassII-CCAase"/>
    <property type="match status" value="1"/>
</dbReference>
<dbReference type="SUPFAM" id="SSF81891">
    <property type="entry name" value="Poly A polymerase C-terminal region-like"/>
    <property type="match status" value="1"/>
</dbReference>
<dbReference type="GO" id="GO:0042245">
    <property type="term" value="P:RNA repair"/>
    <property type="evidence" value="ECO:0007669"/>
    <property type="project" value="UniProtKB-KW"/>
</dbReference>
<dbReference type="InterPro" id="IPR012006">
    <property type="entry name" value="CCA_bact"/>
</dbReference>
<keyword evidence="10 11" id="KW-0694">RNA-binding</keyword>
<sequence length="359" mass="39134">MEIFLVGGAVRDALLGLPVHDRDYVVVGASVEAMLAAGFRQVGREFPVFLHPDSGEEYALARTERKAGRGHRGFAFAFSPNVSLQEDLRRRDLTVNAMAQDSAGNIIDPYGGQADLAARRLRHVSEAFIEDPLRVLRLLRFAARFAELGFDIAEETWNLCCQMAQAGELAELSAERVWQESEKALQTAAPQRYFQGLADMNAMNVLTGTAIAHDWNKAAAALAAAAARTSNPAARFALWTQGNAELIAALKQQLPLPKIYSQWLERLQNIGHDFAAWEQLGGEKRRQLLKACAALRDNGFLREYLQATGIAQTLQIRIIAAQSAMMQGVDAKHLAAQGLAGAALGKALQAAQIAILAKY</sequence>
<reference evidence="14 15" key="1">
    <citation type="submission" date="2018-06" db="EMBL/GenBank/DDBJ databases">
        <authorList>
            <consortium name="Pathogen Informatics"/>
            <person name="Doyle S."/>
        </authorList>
    </citation>
    <scope>NUCLEOTIDE SEQUENCE [LARGE SCALE GENOMIC DNA]</scope>
    <source>
        <strain evidence="14 15">NCTC10717</strain>
    </source>
</reference>
<keyword evidence="8" id="KW-0067">ATP-binding</keyword>
<evidence type="ECO:0000259" key="13">
    <source>
        <dbReference type="Pfam" id="PF12627"/>
    </source>
</evidence>
<dbReference type="GO" id="GO:0004810">
    <property type="term" value="F:CCA tRNA nucleotidyltransferase activity"/>
    <property type="evidence" value="ECO:0007669"/>
    <property type="project" value="InterPro"/>
</dbReference>
<evidence type="ECO:0000256" key="11">
    <source>
        <dbReference type="RuleBase" id="RU003953"/>
    </source>
</evidence>
<dbReference type="GO" id="GO:0003723">
    <property type="term" value="F:RNA binding"/>
    <property type="evidence" value="ECO:0007669"/>
    <property type="project" value="UniProtKB-KW"/>
</dbReference>
<dbReference type="RefSeq" id="WP_115217634.1">
    <property type="nucleotide sequence ID" value="NZ_UHIA01000003.1"/>
</dbReference>
<accession>A0A380MIJ4</accession>
<evidence type="ECO:0000256" key="1">
    <source>
        <dbReference type="ARBA" id="ARBA00001946"/>
    </source>
</evidence>
<feature type="domain" description="tRNA nucleotidyltransferase/poly(A) polymerase RNA and SrmB- binding" evidence="13">
    <location>
        <begin position="149"/>
        <end position="206"/>
    </location>
</feature>
<dbReference type="InterPro" id="IPR043519">
    <property type="entry name" value="NT_sf"/>
</dbReference>
<keyword evidence="3" id="KW-0819">tRNA processing</keyword>
<dbReference type="OrthoDB" id="9805698at2"/>
<dbReference type="EMBL" id="UHIA01000003">
    <property type="protein sequence ID" value="SUO91962.1"/>
    <property type="molecule type" value="Genomic_DNA"/>
</dbReference>
<keyword evidence="7" id="KW-0692">RNA repair</keyword>
<evidence type="ECO:0000256" key="4">
    <source>
        <dbReference type="ARBA" id="ARBA00022695"/>
    </source>
</evidence>
<comment type="similarity">
    <text evidence="11">Belongs to the tRNA nucleotidyltransferase/poly(A) polymerase family.</text>
</comment>
<evidence type="ECO:0000259" key="12">
    <source>
        <dbReference type="Pfam" id="PF01743"/>
    </source>
</evidence>
<keyword evidence="2 11" id="KW-0808">Transferase</keyword>
<dbReference type="GO" id="GO:0001680">
    <property type="term" value="P:tRNA 3'-terminal CCA addition"/>
    <property type="evidence" value="ECO:0007669"/>
    <property type="project" value="InterPro"/>
</dbReference>
<keyword evidence="4" id="KW-0548">Nucleotidyltransferase</keyword>
<dbReference type="InterPro" id="IPR002646">
    <property type="entry name" value="PolA_pol_head_dom"/>
</dbReference>
<evidence type="ECO:0000256" key="9">
    <source>
        <dbReference type="ARBA" id="ARBA00022842"/>
    </source>
</evidence>
<dbReference type="Pfam" id="PF12627">
    <property type="entry name" value="PolyA_pol_RNAbd"/>
    <property type="match status" value="1"/>
</dbReference>
<evidence type="ECO:0000313" key="14">
    <source>
        <dbReference type="EMBL" id="SUO91962.1"/>
    </source>
</evidence>
<name>A0A380MIJ4_9GAMM</name>
<dbReference type="AlphaFoldDB" id="A0A380MIJ4"/>
<evidence type="ECO:0000256" key="7">
    <source>
        <dbReference type="ARBA" id="ARBA00022800"/>
    </source>
</evidence>
<evidence type="ECO:0000313" key="15">
    <source>
        <dbReference type="Proteomes" id="UP000254575"/>
    </source>
</evidence>
<evidence type="ECO:0000256" key="10">
    <source>
        <dbReference type="ARBA" id="ARBA00022884"/>
    </source>
</evidence>
<keyword evidence="6" id="KW-0547">Nucleotide-binding</keyword>
<dbReference type="InterPro" id="IPR050124">
    <property type="entry name" value="tRNA_CCA-adding_enzyme"/>
</dbReference>
<keyword evidence="9" id="KW-0460">Magnesium</keyword>
<dbReference type="PIRSF" id="PIRSF000813">
    <property type="entry name" value="CCA_bact"/>
    <property type="match status" value="1"/>
</dbReference>
<evidence type="ECO:0000256" key="8">
    <source>
        <dbReference type="ARBA" id="ARBA00022840"/>
    </source>
</evidence>
<keyword evidence="5" id="KW-0479">Metal-binding</keyword>
<dbReference type="PANTHER" id="PTHR47545">
    <property type="entry name" value="MULTIFUNCTIONAL CCA PROTEIN"/>
    <property type="match status" value="1"/>
</dbReference>
<dbReference type="GO" id="GO:0046872">
    <property type="term" value="F:metal ion binding"/>
    <property type="evidence" value="ECO:0007669"/>
    <property type="project" value="UniProtKB-KW"/>
</dbReference>
<dbReference type="GO" id="GO:0005524">
    <property type="term" value="F:ATP binding"/>
    <property type="evidence" value="ECO:0007669"/>
    <property type="project" value="UniProtKB-KW"/>
</dbReference>
<keyword evidence="15" id="KW-1185">Reference proteome</keyword>
<dbReference type="Pfam" id="PF01743">
    <property type="entry name" value="PolyA_pol"/>
    <property type="match status" value="1"/>
</dbReference>
<dbReference type="PANTHER" id="PTHR47545:SF1">
    <property type="entry name" value="MULTIFUNCTIONAL CCA PROTEIN"/>
    <property type="match status" value="1"/>
</dbReference>
<gene>
    <name evidence="14" type="primary">cca</name>
    <name evidence="14" type="ORF">NCTC10717_00324</name>
</gene>
<protein>
    <submittedName>
        <fullName evidence="14">Multifunctional CCA protein</fullName>
    </submittedName>
</protein>
<feature type="domain" description="Poly A polymerase head" evidence="12">
    <location>
        <begin position="3"/>
        <end position="122"/>
    </location>
</feature>
<evidence type="ECO:0000256" key="2">
    <source>
        <dbReference type="ARBA" id="ARBA00022679"/>
    </source>
</evidence>
<dbReference type="InterPro" id="IPR032828">
    <property type="entry name" value="PolyA_RNA-bd"/>
</dbReference>
<organism evidence="14 15">
    <name type="scientific">Suttonella indologenes</name>
    <dbReference type="NCBI Taxonomy" id="13276"/>
    <lineage>
        <taxon>Bacteria</taxon>
        <taxon>Pseudomonadati</taxon>
        <taxon>Pseudomonadota</taxon>
        <taxon>Gammaproteobacteria</taxon>
        <taxon>Cardiobacteriales</taxon>
        <taxon>Cardiobacteriaceae</taxon>
        <taxon>Suttonella</taxon>
    </lineage>
</organism>
<evidence type="ECO:0000256" key="6">
    <source>
        <dbReference type="ARBA" id="ARBA00022741"/>
    </source>
</evidence>
<dbReference type="Gene3D" id="3.30.460.10">
    <property type="entry name" value="Beta Polymerase, domain 2"/>
    <property type="match status" value="1"/>
</dbReference>
<dbReference type="SUPFAM" id="SSF81301">
    <property type="entry name" value="Nucleotidyltransferase"/>
    <property type="match status" value="1"/>
</dbReference>
<evidence type="ECO:0000256" key="3">
    <source>
        <dbReference type="ARBA" id="ARBA00022694"/>
    </source>
</evidence>
<dbReference type="Gene3D" id="1.10.3090.10">
    <property type="entry name" value="cca-adding enzyme, domain 2"/>
    <property type="match status" value="1"/>
</dbReference>
<comment type="cofactor">
    <cofactor evidence="1">
        <name>Mg(2+)</name>
        <dbReference type="ChEBI" id="CHEBI:18420"/>
    </cofactor>
</comment>
<proteinExistence type="inferred from homology"/>
<dbReference type="Proteomes" id="UP000254575">
    <property type="component" value="Unassembled WGS sequence"/>
</dbReference>
<evidence type="ECO:0000256" key="5">
    <source>
        <dbReference type="ARBA" id="ARBA00022723"/>
    </source>
</evidence>